<keyword evidence="2" id="KW-1185">Reference proteome</keyword>
<evidence type="ECO:0000313" key="1">
    <source>
        <dbReference type="EMBL" id="KAJ7750838.1"/>
    </source>
</evidence>
<protein>
    <submittedName>
        <fullName evidence="1">Uncharacterized protein</fullName>
    </submittedName>
</protein>
<proteinExistence type="predicted"/>
<organism evidence="1 2">
    <name type="scientific">Mycena metata</name>
    <dbReference type="NCBI Taxonomy" id="1033252"/>
    <lineage>
        <taxon>Eukaryota</taxon>
        <taxon>Fungi</taxon>
        <taxon>Dikarya</taxon>
        <taxon>Basidiomycota</taxon>
        <taxon>Agaricomycotina</taxon>
        <taxon>Agaricomycetes</taxon>
        <taxon>Agaricomycetidae</taxon>
        <taxon>Agaricales</taxon>
        <taxon>Marasmiineae</taxon>
        <taxon>Mycenaceae</taxon>
        <taxon>Mycena</taxon>
    </lineage>
</organism>
<reference evidence="1" key="1">
    <citation type="submission" date="2023-03" db="EMBL/GenBank/DDBJ databases">
        <title>Massive genome expansion in bonnet fungi (Mycena s.s.) driven by repeated elements and novel gene families across ecological guilds.</title>
        <authorList>
            <consortium name="Lawrence Berkeley National Laboratory"/>
            <person name="Harder C.B."/>
            <person name="Miyauchi S."/>
            <person name="Viragh M."/>
            <person name="Kuo A."/>
            <person name="Thoen E."/>
            <person name="Andreopoulos B."/>
            <person name="Lu D."/>
            <person name="Skrede I."/>
            <person name="Drula E."/>
            <person name="Henrissat B."/>
            <person name="Morin E."/>
            <person name="Kohler A."/>
            <person name="Barry K."/>
            <person name="LaButti K."/>
            <person name="Morin E."/>
            <person name="Salamov A."/>
            <person name="Lipzen A."/>
            <person name="Mereny Z."/>
            <person name="Hegedus B."/>
            <person name="Baldrian P."/>
            <person name="Stursova M."/>
            <person name="Weitz H."/>
            <person name="Taylor A."/>
            <person name="Grigoriev I.V."/>
            <person name="Nagy L.G."/>
            <person name="Martin F."/>
            <person name="Kauserud H."/>
        </authorList>
    </citation>
    <scope>NUCLEOTIDE SEQUENCE</scope>
    <source>
        <strain evidence="1">CBHHK182m</strain>
    </source>
</reference>
<dbReference type="AlphaFoldDB" id="A0AAD7IVY3"/>
<gene>
    <name evidence="1" type="ORF">B0H16DRAFT_1691464</name>
</gene>
<dbReference type="Proteomes" id="UP001215598">
    <property type="component" value="Unassembled WGS sequence"/>
</dbReference>
<dbReference type="EMBL" id="JARKIB010000064">
    <property type="protein sequence ID" value="KAJ7750838.1"/>
    <property type="molecule type" value="Genomic_DNA"/>
</dbReference>
<sequence>MRSGSQGSWQEVKYVPHRVWAWSTSIQNRVPVAKAPMNGCGSSTSMQSIATTEKRVIATYRIKSNKSCAASQKSGFHGQSFELGFSRTALRFKRKSSASHCVKRQRRQMLPTSDDPMPIIVDIDEGCADQRRQSVLHTIDTGRQTSAPVPTQRLNAGRSFFGVNPQDRMVLKVQEGFAEMWA</sequence>
<name>A0AAD7IVY3_9AGAR</name>
<comment type="caution">
    <text evidence="1">The sequence shown here is derived from an EMBL/GenBank/DDBJ whole genome shotgun (WGS) entry which is preliminary data.</text>
</comment>
<accession>A0AAD7IVY3</accession>
<evidence type="ECO:0000313" key="2">
    <source>
        <dbReference type="Proteomes" id="UP001215598"/>
    </source>
</evidence>